<evidence type="ECO:0000313" key="3">
    <source>
        <dbReference type="Proteomes" id="UP000252004"/>
    </source>
</evidence>
<dbReference type="KEGG" id="sgz:C0216_28175"/>
<keyword evidence="3" id="KW-1185">Reference proteome</keyword>
<dbReference type="AlphaFoldDB" id="A0A344U7B9"/>
<dbReference type="Proteomes" id="UP000252004">
    <property type="component" value="Chromosome"/>
</dbReference>
<feature type="region of interest" description="Disordered" evidence="1">
    <location>
        <begin position="209"/>
        <end position="249"/>
    </location>
</feature>
<protein>
    <submittedName>
        <fullName evidence="2">Uncharacterized protein</fullName>
    </submittedName>
</protein>
<dbReference type="RefSeq" id="WP_114057963.1">
    <property type="nucleotide sequence ID" value="NZ_CP030862.1"/>
</dbReference>
<evidence type="ECO:0000313" key="2">
    <source>
        <dbReference type="EMBL" id="AXE26790.1"/>
    </source>
</evidence>
<reference evidence="2 3" key="1">
    <citation type="submission" date="2018-01" db="EMBL/GenBank/DDBJ databases">
        <title>Draft genome Sequence of streptomyces globosus LZH-48.</title>
        <authorList>
            <person name="Ran K."/>
            <person name="Li Z."/>
            <person name="Wei S."/>
            <person name="Dong R."/>
        </authorList>
    </citation>
    <scope>NUCLEOTIDE SEQUENCE [LARGE SCALE GENOMIC DNA]</scope>
    <source>
        <strain evidence="2 3">LZH-48</strain>
    </source>
</reference>
<dbReference type="OrthoDB" id="3543532at2"/>
<sequence length="454" mass="46656">MALNYHEVMSTDFGLLGTAAGKWQSMAGELKKIESRYGETVQKITTTDGWAGRSAVSAEKGFAATRYEYAAAQVQAKAIAGLLRDAQEKFTDLKNKLVSARDDAIAAGMTVSEQGHVAFDWAKLTPGERSAYHHDPDGRKAIGEAVGKWQKHIDDRVKAVTELDHNVKAVLETAVTDSNKDALGKGADMSLAGFNAGATGDLDQALKDEKAARDRAAKEAEAAKDGPKSEGGLKITGPHAGTTVTGQKYGKEGSAKAYADLFKMTAEGKYQNGDFALSGIDDITVGARASANYGFTHEGLAGKAETSAGVRTLLEGRADYSHWGGAYGRTEGFAGGEAALSGSVGWEGVNAGAKAFAGAKESVAGGGELAGIGAGATAEGWAGAGAEAKVTLGKGDDGKWHVGGKVGVALGIGGSVGAEFTVDTDKFKKSAGDAADWVGDTAGDIKDGFVGMFD</sequence>
<evidence type="ECO:0000256" key="1">
    <source>
        <dbReference type="SAM" id="MobiDB-lite"/>
    </source>
</evidence>
<dbReference type="Gene3D" id="1.20.1260.20">
    <property type="entry name" value="PPE superfamily"/>
    <property type="match status" value="1"/>
</dbReference>
<proteinExistence type="predicted"/>
<dbReference type="InterPro" id="IPR038332">
    <property type="entry name" value="PPE_sf"/>
</dbReference>
<accession>A0A344U7B9</accession>
<feature type="compositionally biased region" description="Basic and acidic residues" evidence="1">
    <location>
        <begin position="209"/>
        <end position="228"/>
    </location>
</feature>
<gene>
    <name evidence="2" type="ORF">C0216_28175</name>
</gene>
<name>A0A344U7B9_9ACTN</name>
<organism evidence="2 3">
    <name type="scientific">Streptomyces globosus</name>
    <dbReference type="NCBI Taxonomy" id="68209"/>
    <lineage>
        <taxon>Bacteria</taxon>
        <taxon>Bacillati</taxon>
        <taxon>Actinomycetota</taxon>
        <taxon>Actinomycetes</taxon>
        <taxon>Kitasatosporales</taxon>
        <taxon>Streptomycetaceae</taxon>
        <taxon>Streptomyces</taxon>
    </lineage>
</organism>
<dbReference type="EMBL" id="CP030862">
    <property type="protein sequence ID" value="AXE26790.1"/>
    <property type="molecule type" value="Genomic_DNA"/>
</dbReference>